<evidence type="ECO:0000259" key="1">
    <source>
        <dbReference type="PROSITE" id="PS51723"/>
    </source>
</evidence>
<proteinExistence type="predicted"/>
<dbReference type="InterPro" id="IPR000421">
    <property type="entry name" value="FA58C"/>
</dbReference>
<dbReference type="PROSITE" id="PS51257">
    <property type="entry name" value="PROKAR_LIPOPROTEIN"/>
    <property type="match status" value="1"/>
</dbReference>
<feature type="domain" description="Peptidase M60" evidence="1">
    <location>
        <begin position="358"/>
        <end position="661"/>
    </location>
</feature>
<dbReference type="Gene3D" id="2.60.120.260">
    <property type="entry name" value="Galactose-binding domain-like"/>
    <property type="match status" value="1"/>
</dbReference>
<organism evidence="2 3">
    <name type="scientific">Capnocytophaga canis</name>
    <dbReference type="NCBI Taxonomy" id="1848903"/>
    <lineage>
        <taxon>Bacteria</taxon>
        <taxon>Pseudomonadati</taxon>
        <taxon>Bacteroidota</taxon>
        <taxon>Flavobacteriia</taxon>
        <taxon>Flavobacteriales</taxon>
        <taxon>Flavobacteriaceae</taxon>
        <taxon>Capnocytophaga</taxon>
    </lineage>
</organism>
<evidence type="ECO:0000313" key="3">
    <source>
        <dbReference type="Proteomes" id="UP000045051"/>
    </source>
</evidence>
<sequence length="841" mass="95428">MILLSKTNVEMRIKLIKTLLFFTFTAILTVGCKKEVEETPYFTLKDSIEVSREASFEFIEVQTNVSNWRIVVPTEVASWLTAVKEKGGFKIATVSNKGGERSATLQLIGERVTYNFLVTQLGIYPNPDSIENDLKLKIVTGSASSFQKGSEIEKVFDGNLKGGSDAEIYHSAWDNRASNYFPITIELALESAKDVDYMMYYPRINGSNGHFKEVEIWVSTEKKYEYTKVKDVDFGGTGAVSRVNFGATIVGARSFKLVVKSGQGNGAGFASAAEIEFYAKRTSNFDALSIFKDITCSELKEGITEQEIQSISNTFYKNIAMQIKNNQYQSEFRIQEYRAWADPNVIKTKNRMQYAYSNLDNPTGISVNEGEDLVVFVGETKGQKLQIKIMNLDKPGGDGFDQASYHPLYEGVNKIKAGSKGLIYLQYQTPNYATAPRIKIHFATGNVNGYYDKTKHTAVNDWNRLISAATNKYFDVIGEHAHLCYPTESYKAYATSKGKELIDIYDEIVRQTHIFAGTIGERAMTNRAYFQVMYHSYMYCTAYRTSYHESTMSTVCNPDVLKTGNNIWGVAHEIGHAHQVPPVFQWIGMTEVSVNMNPMNIQTAWNSPTRLEVESMQGEGGYNNRYEKAYNIGLIPDVPNCEIPDVFCRLIPFWQLNLYFSRVKNDPTFYARFYEKMRTIDLKPTLKDGEYQVDFTKIASEMTGMNLISFFEKWGFYKPVDKSIKDYATRQLTVTQEYADQIRKEINVLGLPPITDKIEYICDSNWTYFRDQSSVIKGTATRRGTTVTTSGYKNVVAYEVYSNNDLIYATNKNSFDFKNTVATNVIVYAIAYDGTRTEVTF</sequence>
<reference evidence="2 3" key="1">
    <citation type="submission" date="2015-01" db="EMBL/GenBank/DDBJ databases">
        <authorList>
            <person name="Xiang T."/>
            <person name="Song Y."/>
            <person name="Huang L."/>
            <person name="Wang B."/>
            <person name="Wu P."/>
        </authorList>
    </citation>
    <scope>NUCLEOTIDE SEQUENCE [LARGE SCALE GENOMIC DNA]</scope>
    <source>
        <strain evidence="2 3">CcD38</strain>
    </source>
</reference>
<dbReference type="InterPro" id="IPR031161">
    <property type="entry name" value="Peptidase_M60_dom"/>
</dbReference>
<dbReference type="AlphaFoldDB" id="A0A0B7IHA5"/>
<accession>A0A0B7IHA5</accession>
<dbReference type="Pfam" id="PF00754">
    <property type="entry name" value="F5_F8_type_C"/>
    <property type="match status" value="1"/>
</dbReference>
<dbReference type="SMART" id="SM01276">
    <property type="entry name" value="M60-like"/>
    <property type="match status" value="1"/>
</dbReference>
<dbReference type="Gene3D" id="3.40.390.80">
    <property type="entry name" value="Peptidase M60, enhancin-like domain 2"/>
    <property type="match status" value="1"/>
</dbReference>
<gene>
    <name evidence="2" type="ORF">CCAND38_80085</name>
</gene>
<dbReference type="InterPro" id="IPR042279">
    <property type="entry name" value="Pep_M60_3"/>
</dbReference>
<dbReference type="Proteomes" id="UP000045051">
    <property type="component" value="Unassembled WGS sequence"/>
</dbReference>
<dbReference type="PROSITE" id="PS51723">
    <property type="entry name" value="PEPTIDASE_M60"/>
    <property type="match status" value="1"/>
</dbReference>
<dbReference type="Pfam" id="PF13402">
    <property type="entry name" value="Peptidase_M60"/>
    <property type="match status" value="1"/>
</dbReference>
<keyword evidence="3" id="KW-1185">Reference proteome</keyword>
<dbReference type="InterPro" id="IPR008979">
    <property type="entry name" value="Galactose-bd-like_sf"/>
</dbReference>
<dbReference type="Gene3D" id="1.10.390.30">
    <property type="entry name" value="Peptidase M60, enhancin-like domain 3"/>
    <property type="match status" value="1"/>
</dbReference>
<protein>
    <recommendedName>
        <fullName evidence="1">Peptidase M60 domain-containing protein</fullName>
    </recommendedName>
</protein>
<name>A0A0B7IHA5_9FLAO</name>
<dbReference type="EMBL" id="CDOI01000195">
    <property type="protein sequence ID" value="CEN49377.1"/>
    <property type="molecule type" value="Genomic_DNA"/>
</dbReference>
<evidence type="ECO:0000313" key="2">
    <source>
        <dbReference type="EMBL" id="CEN49377.1"/>
    </source>
</evidence>
<dbReference type="SUPFAM" id="SSF49785">
    <property type="entry name" value="Galactose-binding domain-like"/>
    <property type="match status" value="1"/>
</dbReference>